<reference evidence="2" key="2">
    <citation type="submission" date="2022-06" db="UniProtKB">
        <authorList>
            <consortium name="EnsemblMetazoa"/>
        </authorList>
    </citation>
    <scope>IDENTIFICATION</scope>
    <source>
        <strain evidence="2">DF5081</strain>
    </source>
</reference>
<feature type="region of interest" description="Disordered" evidence="1">
    <location>
        <begin position="50"/>
        <end position="99"/>
    </location>
</feature>
<evidence type="ECO:0000256" key="1">
    <source>
        <dbReference type="SAM" id="MobiDB-lite"/>
    </source>
</evidence>
<protein>
    <submittedName>
        <fullName evidence="2">Uncharacterized protein</fullName>
    </submittedName>
</protein>
<proteinExistence type="predicted"/>
<dbReference type="Proteomes" id="UP000005237">
    <property type="component" value="Unassembled WGS sequence"/>
</dbReference>
<evidence type="ECO:0000313" key="3">
    <source>
        <dbReference type="Proteomes" id="UP000005237"/>
    </source>
</evidence>
<keyword evidence="3" id="KW-1185">Reference proteome</keyword>
<reference evidence="3" key="1">
    <citation type="submission" date="2010-08" db="EMBL/GenBank/DDBJ databases">
        <authorList>
            <consortium name="Caenorhabditis japonica Sequencing Consortium"/>
            <person name="Wilson R.K."/>
        </authorList>
    </citation>
    <scope>NUCLEOTIDE SEQUENCE [LARGE SCALE GENOMIC DNA]</scope>
    <source>
        <strain evidence="3">DF5081</strain>
    </source>
</reference>
<evidence type="ECO:0000313" key="2">
    <source>
        <dbReference type="EnsemblMetazoa" id="CJA24932.1"/>
    </source>
</evidence>
<organism evidence="2 3">
    <name type="scientific">Caenorhabditis japonica</name>
    <dbReference type="NCBI Taxonomy" id="281687"/>
    <lineage>
        <taxon>Eukaryota</taxon>
        <taxon>Metazoa</taxon>
        <taxon>Ecdysozoa</taxon>
        <taxon>Nematoda</taxon>
        <taxon>Chromadorea</taxon>
        <taxon>Rhabditida</taxon>
        <taxon>Rhabditina</taxon>
        <taxon>Rhabditomorpha</taxon>
        <taxon>Rhabditoidea</taxon>
        <taxon>Rhabditidae</taxon>
        <taxon>Peloderinae</taxon>
        <taxon>Caenorhabditis</taxon>
    </lineage>
</organism>
<dbReference type="EnsemblMetazoa" id="CJA24932.1">
    <property type="protein sequence ID" value="CJA24932.1"/>
    <property type="gene ID" value="WBGene00180504"/>
</dbReference>
<dbReference type="AlphaFoldDB" id="A0A8R1E969"/>
<accession>A0A8R1E969</accession>
<sequence>MIAIISVFQYARSLVCSTASRAPKRSFAQLVDTAITPHTCRLCEPLHSLVTDRRSPSGPRNTRHHARSLSAPPLPPISMSLRHTERSRRTRHAYPPELL</sequence>
<name>A0A8R1E969_CAEJA</name>